<reference evidence="2" key="1">
    <citation type="submission" date="2024-05" db="EMBL/GenBank/DDBJ databases">
        <authorList>
            <person name="Bunk B."/>
            <person name="Swiderski J."/>
            <person name="Sproer C."/>
            <person name="Thiel V."/>
        </authorList>
    </citation>
    <scope>NUCLEOTIDE SEQUENCE</scope>
    <source>
        <strain evidence="2">DSM 17735</strain>
    </source>
</reference>
<proteinExistence type="predicted"/>
<dbReference type="EMBL" id="CP157675">
    <property type="protein sequence ID" value="XBP69032.1"/>
    <property type="molecule type" value="Genomic_DNA"/>
</dbReference>
<evidence type="ECO:0000313" key="2">
    <source>
        <dbReference type="EMBL" id="XBP69032.1"/>
    </source>
</evidence>
<dbReference type="InterPro" id="IPR018891">
    <property type="entry name" value="AIPR_C"/>
</dbReference>
<dbReference type="AlphaFoldDB" id="A0AAU7LN20"/>
<dbReference type="Pfam" id="PF10592">
    <property type="entry name" value="AIPR"/>
    <property type="match status" value="1"/>
</dbReference>
<feature type="domain" description="Abortive phage infection protein C-terminal" evidence="1">
    <location>
        <begin position="245"/>
        <end position="447"/>
    </location>
</feature>
<accession>A0AAU7LN20</accession>
<protein>
    <submittedName>
        <fullName evidence="2">AIPR family protein</fullName>
    </submittedName>
</protein>
<dbReference type="RefSeq" id="WP_349277326.1">
    <property type="nucleotide sequence ID" value="NZ_CBCSCU010000024.1"/>
</dbReference>
<sequence>MQQIIEGIQSQELEASWRTALDEHDDLKKFGVNAIGLFALALRFDLEDLEGVGVSSIVDGHSDKKNDLIFIDEEIGTAVIIQAYVSKSKKSIAPANKASDLNTAIAWLLTMPAEKLPQGIKSHAIRIRDGINSGIINKLYVWYVHNCTESKNVADELEAVKQTLSSALAKYHKNTIVNQFVSEIGNSTLTEWYNETQSPIAVNEQIKFHCTDGFEVKTEDWTAFITTISARDLYAAYKNYSVKLFSANIRDYLGARSSQSNINNGIRQTMSETPKNFWVFNNGLTALTHRIEFDKEQKTIKAKGIAIVNGAQTTGAIGSMDEIPSENAMVPIRFVSVNNGDRDLIRDIVRYNNSQNQVTAADFRSTDAIQKRLRQQVSMIKDAEYEGGRRGGFGSAIKRKPKLMPSFTVGQALAAFHGQPSIAYNKKSDIWNNDALYSEFFNEKTTGPHLVFVFSLLKSIESNKSNLIEKSKSDVDLTNLEKQRLEFFRLPASIFVYVYAIASALETIISRPISDYFTLSFGNQTAPKNAIKNWTPIISATAPFTRLLAKSISEGLSKTSIEEGIQNFTQQVEVASESQGVAFNRFLKQLRNPSSIKTA</sequence>
<name>A0AAU7LN20_9BURK</name>
<gene>
    <name evidence="2" type="ORF">ABLV49_14110</name>
</gene>
<organism evidence="2">
    <name type="scientific">Polaromonas hydrogenivorans</name>
    <dbReference type="NCBI Taxonomy" id="335476"/>
    <lineage>
        <taxon>Bacteria</taxon>
        <taxon>Pseudomonadati</taxon>
        <taxon>Pseudomonadota</taxon>
        <taxon>Betaproteobacteria</taxon>
        <taxon>Burkholderiales</taxon>
        <taxon>Comamonadaceae</taxon>
        <taxon>Polaromonas</taxon>
    </lineage>
</organism>
<evidence type="ECO:0000259" key="1">
    <source>
        <dbReference type="Pfam" id="PF10592"/>
    </source>
</evidence>